<dbReference type="Proteomes" id="UP001163846">
    <property type="component" value="Unassembled WGS sequence"/>
</dbReference>
<evidence type="ECO:0000313" key="3">
    <source>
        <dbReference type="Proteomes" id="UP001163846"/>
    </source>
</evidence>
<name>A0AA38NYC4_9AGAR</name>
<gene>
    <name evidence="2" type="ORF">F5878DRAFT_633936</name>
</gene>
<dbReference type="PROSITE" id="PS51257">
    <property type="entry name" value="PROKAR_LIPOPROTEIN"/>
    <property type="match status" value="1"/>
</dbReference>
<keyword evidence="3" id="KW-1185">Reference proteome</keyword>
<proteinExistence type="predicted"/>
<reference evidence="2" key="1">
    <citation type="submission" date="2022-08" db="EMBL/GenBank/DDBJ databases">
        <authorList>
            <consortium name="DOE Joint Genome Institute"/>
            <person name="Min B."/>
            <person name="Riley R."/>
            <person name="Sierra-Patev S."/>
            <person name="Naranjo-Ortiz M."/>
            <person name="Looney B."/>
            <person name="Konkel Z."/>
            <person name="Slot J.C."/>
            <person name="Sakamoto Y."/>
            <person name="Steenwyk J.L."/>
            <person name="Rokas A."/>
            <person name="Carro J."/>
            <person name="Camarero S."/>
            <person name="Ferreira P."/>
            <person name="Molpeceres G."/>
            <person name="Ruiz-Duenas F.J."/>
            <person name="Serrano A."/>
            <person name="Henrissat B."/>
            <person name="Drula E."/>
            <person name="Hughes K.W."/>
            <person name="Mata J.L."/>
            <person name="Ishikawa N.K."/>
            <person name="Vargas-Isla R."/>
            <person name="Ushijima S."/>
            <person name="Smith C.A."/>
            <person name="Ahrendt S."/>
            <person name="Andreopoulos W."/>
            <person name="He G."/>
            <person name="Labutti K."/>
            <person name="Lipzen A."/>
            <person name="Ng V."/>
            <person name="Sandor L."/>
            <person name="Barry K."/>
            <person name="Martinez A.T."/>
            <person name="Xiao Y."/>
            <person name="Gibbons J.G."/>
            <person name="Terashima K."/>
            <person name="Hibbett D.S."/>
            <person name="Grigoriev I.V."/>
        </authorList>
    </citation>
    <scope>NUCLEOTIDE SEQUENCE</scope>
    <source>
        <strain evidence="2">TFB9207</strain>
    </source>
</reference>
<dbReference type="EMBL" id="MU806819">
    <property type="protein sequence ID" value="KAJ3832909.1"/>
    <property type="molecule type" value="Genomic_DNA"/>
</dbReference>
<feature type="compositionally biased region" description="Low complexity" evidence="1">
    <location>
        <begin position="50"/>
        <end position="60"/>
    </location>
</feature>
<protein>
    <submittedName>
        <fullName evidence="2">Uncharacterized protein</fullName>
    </submittedName>
</protein>
<evidence type="ECO:0000256" key="1">
    <source>
        <dbReference type="SAM" id="MobiDB-lite"/>
    </source>
</evidence>
<feature type="region of interest" description="Disordered" evidence="1">
    <location>
        <begin position="37"/>
        <end position="60"/>
    </location>
</feature>
<evidence type="ECO:0000313" key="2">
    <source>
        <dbReference type="EMBL" id="KAJ3832909.1"/>
    </source>
</evidence>
<dbReference type="AlphaFoldDB" id="A0AA38NYC4"/>
<sequence length="176" mass="18541">MKINHLCPRCPYYDYILQTNIASAACSSSNVEVRNQTSRTSVKPKELRKSGSSSSSFPLSSAFSSAVEDFLVVSGVYSKSSVLGTEEAVVAEVVSFCVIGRISGGSLFGNAGLDVLSNACVCSIFDPSGKLSILQASVLTSPSQNSPYHVLRCSGRRVSSVARGESIISEVFGVPD</sequence>
<comment type="caution">
    <text evidence="2">The sequence shown here is derived from an EMBL/GenBank/DDBJ whole genome shotgun (WGS) entry which is preliminary data.</text>
</comment>
<organism evidence="2 3">
    <name type="scientific">Lentinula raphanica</name>
    <dbReference type="NCBI Taxonomy" id="153919"/>
    <lineage>
        <taxon>Eukaryota</taxon>
        <taxon>Fungi</taxon>
        <taxon>Dikarya</taxon>
        <taxon>Basidiomycota</taxon>
        <taxon>Agaricomycotina</taxon>
        <taxon>Agaricomycetes</taxon>
        <taxon>Agaricomycetidae</taxon>
        <taxon>Agaricales</taxon>
        <taxon>Marasmiineae</taxon>
        <taxon>Omphalotaceae</taxon>
        <taxon>Lentinula</taxon>
    </lineage>
</organism>
<accession>A0AA38NYC4</accession>